<sequence length="169" mass="18204">MIINVRAPAFGITSVQQFSTNFQAAIPILNIVIGCSRISSTYAEDIEEVAQEKLEKSTHSKSSTSVNLWAHRVRGVVEILGGGIVILALEITALVLQVIIKLIKCLIDVLCVCLFGLGVCVVAIIGAIAFCVVVVVKYLGFCSQGEELEPIEVKTLISPDKPYPTVVYV</sequence>
<accession>A0ABM5LCA7</accession>
<proteinExistence type="predicted"/>
<keyword evidence="1" id="KW-0472">Membrane</keyword>
<evidence type="ECO:0000313" key="2">
    <source>
        <dbReference type="EMBL" id="AAP98218.1"/>
    </source>
</evidence>
<dbReference type="PROSITE" id="PS51257">
    <property type="entry name" value="PROKAR_LIPOPROTEIN"/>
    <property type="match status" value="1"/>
</dbReference>
<keyword evidence="3" id="KW-1185">Reference proteome</keyword>
<feature type="transmembrane region" description="Helical" evidence="1">
    <location>
        <begin position="79"/>
        <end position="100"/>
    </location>
</feature>
<evidence type="ECO:0000256" key="1">
    <source>
        <dbReference type="SAM" id="Phobius"/>
    </source>
</evidence>
<keyword evidence="1" id="KW-1133">Transmembrane helix</keyword>
<gene>
    <name evidence="2" type="ordered locus">CpB0285</name>
</gene>
<dbReference type="RefSeq" id="WP_010882925.1">
    <property type="nucleotide sequence ID" value="NC_005043.1"/>
</dbReference>
<name>A0ABM5LCA7_CHLPN</name>
<dbReference type="Proteomes" id="UP000000424">
    <property type="component" value="Chromosome"/>
</dbReference>
<dbReference type="GeneID" id="45050326"/>
<reference evidence="2" key="1">
    <citation type="submission" date="2002-05" db="EMBL/GenBank/DDBJ databases">
        <title>The genome sequence of Chlamydia pneumoniae TW183 and comparison with other Chlamydia strains based on whole genome sequence analysis.</title>
        <authorList>
            <person name="Geng M.M."/>
            <person name="Schuhmacher A."/>
            <person name="Muehldorfer I."/>
            <person name="Bensch K.W."/>
            <person name="Schaefer K.P."/>
            <person name="Schneider S."/>
            <person name="Pohl T."/>
            <person name="Essig A."/>
            <person name="Marre R."/>
            <person name="Melchers K."/>
        </authorList>
    </citation>
    <scope>NUCLEOTIDE SEQUENCE [LARGE SCALE GENOMIC DNA]</scope>
    <source>
        <strain evidence="2">TW-183</strain>
    </source>
</reference>
<feature type="transmembrane region" description="Helical" evidence="1">
    <location>
        <begin position="106"/>
        <end position="136"/>
    </location>
</feature>
<organism evidence="2 3">
    <name type="scientific">Chlamydia pneumoniae</name>
    <name type="common">Chlamydophila pneumoniae</name>
    <dbReference type="NCBI Taxonomy" id="83558"/>
    <lineage>
        <taxon>Bacteria</taxon>
        <taxon>Pseudomonadati</taxon>
        <taxon>Chlamydiota</taxon>
        <taxon>Chlamydiia</taxon>
        <taxon>Chlamydiales</taxon>
        <taxon>Chlamydiaceae</taxon>
        <taxon>Chlamydia/Chlamydophila group</taxon>
        <taxon>Chlamydia</taxon>
    </lineage>
</organism>
<dbReference type="EMBL" id="AE009440">
    <property type="protein sequence ID" value="AAP98218.1"/>
    <property type="molecule type" value="Genomic_DNA"/>
</dbReference>
<keyword evidence="1" id="KW-0812">Transmembrane</keyword>
<evidence type="ECO:0000313" key="3">
    <source>
        <dbReference type="Proteomes" id="UP000000424"/>
    </source>
</evidence>
<protein>
    <submittedName>
        <fullName evidence="2">Uncharacterized protein</fullName>
    </submittedName>
</protein>